<protein>
    <submittedName>
        <fullName evidence="1">Uncharacterized protein</fullName>
    </submittedName>
</protein>
<sequence length="155" mass="18027">MNFEKYRSYQFVPITSSVLEDIQISEDKTITHTIYNDNWTAILFDPMINKGIVTLELLNINDLLEVGIAIDSIRFDRNERPQAKGDGLIVRYNCNGSIQHISDEIEGNSKFFEDGNRVTLEFNMDSNPRSLTFFYECREQKNYVVNIPESVRVYV</sequence>
<reference evidence="1 2" key="1">
    <citation type="submission" date="2019-03" db="EMBL/GenBank/DDBJ databases">
        <title>Single cell metagenomics reveals metabolic interactions within the superorganism composed of flagellate Streblomastix strix and complex community of Bacteroidetes bacteria on its surface.</title>
        <authorList>
            <person name="Treitli S.C."/>
            <person name="Kolisko M."/>
            <person name="Husnik F."/>
            <person name="Keeling P."/>
            <person name="Hampl V."/>
        </authorList>
    </citation>
    <scope>NUCLEOTIDE SEQUENCE [LARGE SCALE GENOMIC DNA]</scope>
    <source>
        <strain evidence="1">ST1C</strain>
    </source>
</reference>
<accession>A0A5J4VTP7</accession>
<proteinExistence type="predicted"/>
<dbReference type="OrthoDB" id="2306477at2759"/>
<name>A0A5J4VTP7_9EUKA</name>
<evidence type="ECO:0000313" key="1">
    <source>
        <dbReference type="EMBL" id="KAA6386044.1"/>
    </source>
</evidence>
<organism evidence="1 2">
    <name type="scientific">Streblomastix strix</name>
    <dbReference type="NCBI Taxonomy" id="222440"/>
    <lineage>
        <taxon>Eukaryota</taxon>
        <taxon>Metamonada</taxon>
        <taxon>Preaxostyla</taxon>
        <taxon>Oxymonadida</taxon>
        <taxon>Streblomastigidae</taxon>
        <taxon>Streblomastix</taxon>
    </lineage>
</organism>
<evidence type="ECO:0000313" key="2">
    <source>
        <dbReference type="Proteomes" id="UP000324800"/>
    </source>
</evidence>
<gene>
    <name evidence="1" type="ORF">EZS28_018430</name>
</gene>
<dbReference type="EMBL" id="SNRW01004986">
    <property type="protein sequence ID" value="KAA6386044.1"/>
    <property type="molecule type" value="Genomic_DNA"/>
</dbReference>
<comment type="caution">
    <text evidence="1">The sequence shown here is derived from an EMBL/GenBank/DDBJ whole genome shotgun (WGS) entry which is preliminary data.</text>
</comment>
<dbReference type="Proteomes" id="UP000324800">
    <property type="component" value="Unassembled WGS sequence"/>
</dbReference>
<dbReference type="AlphaFoldDB" id="A0A5J4VTP7"/>